<evidence type="ECO:0000313" key="2">
    <source>
        <dbReference type="EMBL" id="MBY72944.1"/>
    </source>
</evidence>
<feature type="transmembrane region" description="Helical" evidence="1">
    <location>
        <begin position="27"/>
        <end position="44"/>
    </location>
</feature>
<feature type="transmembrane region" description="Helical" evidence="1">
    <location>
        <begin position="97"/>
        <end position="116"/>
    </location>
</feature>
<keyword evidence="1" id="KW-0812">Transmembrane</keyword>
<feature type="transmembrane region" description="Helical" evidence="1">
    <location>
        <begin position="122"/>
        <end position="139"/>
    </location>
</feature>
<name>A0A2S2Q5F3_9HEMI</name>
<sequence>MNTNKKPQKMHKWYTIAAAYNNLNAQIIYILCLNLFFKWVLLCIKKKKKKKIDCPFSDRAKKETPLVLETKKAHDKTMVNIGGGDGSMFFHRTTRKFCIRPKLISAFGALVTVVAAAASADVALFVIRGWIVWSILYLSSVGRKKQKK</sequence>
<dbReference type="AlphaFoldDB" id="A0A2S2Q5F3"/>
<evidence type="ECO:0008006" key="3">
    <source>
        <dbReference type="Google" id="ProtNLM"/>
    </source>
</evidence>
<dbReference type="EMBL" id="GGMS01003741">
    <property type="protein sequence ID" value="MBY72944.1"/>
    <property type="molecule type" value="Transcribed_RNA"/>
</dbReference>
<accession>A0A2S2Q5F3</accession>
<reference evidence="2" key="1">
    <citation type="submission" date="2018-04" db="EMBL/GenBank/DDBJ databases">
        <title>Transcriptome assembly of Sipha flava.</title>
        <authorList>
            <person name="Scully E.D."/>
            <person name="Geib S.M."/>
            <person name="Palmer N.A."/>
            <person name="Koch K."/>
            <person name="Bradshaw J."/>
            <person name="Heng-Moss T."/>
            <person name="Sarath G."/>
        </authorList>
    </citation>
    <scope>NUCLEOTIDE SEQUENCE</scope>
</reference>
<organism evidence="2">
    <name type="scientific">Sipha flava</name>
    <name type="common">yellow sugarcane aphid</name>
    <dbReference type="NCBI Taxonomy" id="143950"/>
    <lineage>
        <taxon>Eukaryota</taxon>
        <taxon>Metazoa</taxon>
        <taxon>Ecdysozoa</taxon>
        <taxon>Arthropoda</taxon>
        <taxon>Hexapoda</taxon>
        <taxon>Insecta</taxon>
        <taxon>Pterygota</taxon>
        <taxon>Neoptera</taxon>
        <taxon>Paraneoptera</taxon>
        <taxon>Hemiptera</taxon>
        <taxon>Sternorrhyncha</taxon>
        <taxon>Aphidomorpha</taxon>
        <taxon>Aphidoidea</taxon>
        <taxon>Aphididae</taxon>
        <taxon>Sipha</taxon>
    </lineage>
</organism>
<proteinExistence type="predicted"/>
<gene>
    <name evidence="2" type="ORF">g.51452</name>
</gene>
<keyword evidence="1" id="KW-0472">Membrane</keyword>
<keyword evidence="1" id="KW-1133">Transmembrane helix</keyword>
<evidence type="ECO:0000256" key="1">
    <source>
        <dbReference type="SAM" id="Phobius"/>
    </source>
</evidence>
<protein>
    <recommendedName>
        <fullName evidence="3">Transmembrane protein</fullName>
    </recommendedName>
</protein>